<comment type="subcellular location">
    <subcellularLocation>
        <location evidence="1">Cytoplasm</location>
        <location evidence="1">Cytoskeleton</location>
    </subcellularLocation>
</comment>
<keyword evidence="9" id="KW-1185">Reference proteome</keyword>
<comment type="similarity">
    <text evidence="2">Belongs to the TPX2 family.</text>
</comment>
<feature type="compositionally biased region" description="Polar residues" evidence="6">
    <location>
        <begin position="28"/>
        <end position="42"/>
    </location>
</feature>
<organism evidence="8 9">
    <name type="scientific">Erythranthe guttata</name>
    <name type="common">Yellow monkey flower</name>
    <name type="synonym">Mimulus guttatus</name>
    <dbReference type="NCBI Taxonomy" id="4155"/>
    <lineage>
        <taxon>Eukaryota</taxon>
        <taxon>Viridiplantae</taxon>
        <taxon>Streptophyta</taxon>
        <taxon>Embryophyta</taxon>
        <taxon>Tracheophyta</taxon>
        <taxon>Spermatophyta</taxon>
        <taxon>Magnoliopsida</taxon>
        <taxon>eudicotyledons</taxon>
        <taxon>Gunneridae</taxon>
        <taxon>Pentapetalae</taxon>
        <taxon>asterids</taxon>
        <taxon>lamiids</taxon>
        <taxon>Lamiales</taxon>
        <taxon>Phrymaceae</taxon>
        <taxon>Erythranthe</taxon>
    </lineage>
</organism>
<evidence type="ECO:0000313" key="8">
    <source>
        <dbReference type="EMBL" id="EYU34610.1"/>
    </source>
</evidence>
<feature type="compositionally biased region" description="Basic residues" evidence="6">
    <location>
        <begin position="292"/>
        <end position="303"/>
    </location>
</feature>
<dbReference type="GO" id="GO:0060236">
    <property type="term" value="P:regulation of mitotic spindle organization"/>
    <property type="evidence" value="ECO:0007669"/>
    <property type="project" value="InterPro"/>
</dbReference>
<protein>
    <recommendedName>
        <fullName evidence="7">TPX2 C-terminal domain-containing protein</fullName>
    </recommendedName>
</protein>
<feature type="compositionally biased region" description="Basic and acidic residues" evidence="6">
    <location>
        <begin position="225"/>
        <end position="241"/>
    </location>
</feature>
<keyword evidence="3" id="KW-0963">Cytoplasm</keyword>
<dbReference type="GO" id="GO:0090307">
    <property type="term" value="P:mitotic spindle assembly"/>
    <property type="evidence" value="ECO:0000318"/>
    <property type="project" value="GO_Central"/>
</dbReference>
<evidence type="ECO:0000256" key="3">
    <source>
        <dbReference type="ARBA" id="ARBA00022490"/>
    </source>
</evidence>
<dbReference type="Proteomes" id="UP000030748">
    <property type="component" value="Unassembled WGS sequence"/>
</dbReference>
<proteinExistence type="inferred from homology"/>
<evidence type="ECO:0000256" key="5">
    <source>
        <dbReference type="ARBA" id="ARBA00023212"/>
    </source>
</evidence>
<sequence>MESSLKFVGGTVTPTKEKTAVSIRSKPYLNSSENVDPNTSSPGLKFCNSPPMSSAKKSTSRKAANPNQLASPSPKKKIRERKFVIAKKKSRKEEVNSSSSAAAVDCVKCKQATGKSKCLCVAYEKLRVSQDEFFKNRSEIDNEGYFDYEGVKTATTADQNCGIAIDEQSSDALSESDERNGELSLKRSRDRLMEEARKSVPEPGSGRVKHLVKAFENLRMIPKTGDSKEKENNETDDDNKGIKWALPGMHQSSSSDFFLTSENLGLDSRHSYSLDSNQGRLARSTESTGTLNRRHWKQRQKKATSLKPFMLRTEQRGRWKEEEFMKKLQQMLEEEEKLRIPVAQGLPWTTDEPEFLVKPPVKDNTRPVDLQLHSDMRAVERAEFDHQVAKKMDLIEQYRMERERQQKLAEEEEIRRLRKDLVPKAQPMPYFDRPFMPRRSMKNPTIPKEPKFHLPQHKKIKCDMSLDDDLYTPLE</sequence>
<gene>
    <name evidence="8" type="ORF">MIMGU_mgv1a023946mg</name>
</gene>
<feature type="compositionally biased region" description="Polar residues" evidence="6">
    <location>
        <begin position="277"/>
        <end position="291"/>
    </location>
</feature>
<dbReference type="GO" id="GO:0030295">
    <property type="term" value="F:protein kinase activator activity"/>
    <property type="evidence" value="ECO:0000318"/>
    <property type="project" value="GO_Central"/>
</dbReference>
<evidence type="ECO:0000256" key="2">
    <source>
        <dbReference type="ARBA" id="ARBA00005885"/>
    </source>
</evidence>
<feature type="region of interest" description="Disordered" evidence="6">
    <location>
        <begin position="219"/>
        <end position="243"/>
    </location>
</feature>
<dbReference type="InterPro" id="IPR027329">
    <property type="entry name" value="TPX2_C"/>
</dbReference>
<feature type="compositionally biased region" description="Basic and acidic residues" evidence="6">
    <location>
        <begin position="176"/>
        <end position="200"/>
    </location>
</feature>
<dbReference type="GO" id="GO:0008017">
    <property type="term" value="F:microtubule binding"/>
    <property type="evidence" value="ECO:0000318"/>
    <property type="project" value="GO_Central"/>
</dbReference>
<evidence type="ECO:0000256" key="4">
    <source>
        <dbReference type="ARBA" id="ARBA00022701"/>
    </source>
</evidence>
<keyword evidence="4" id="KW-0493">Microtubule</keyword>
<accession>A0A022R6W6</accession>
<feature type="region of interest" description="Disordered" evidence="6">
    <location>
        <begin position="166"/>
        <end position="207"/>
    </location>
</feature>
<dbReference type="InterPro" id="IPR009675">
    <property type="entry name" value="TPX2_fam"/>
</dbReference>
<feature type="region of interest" description="Disordered" evidence="6">
    <location>
        <begin position="277"/>
        <end position="303"/>
    </location>
</feature>
<dbReference type="PANTHER" id="PTHR14326">
    <property type="entry name" value="TARGETING PROTEIN FOR XKLP2"/>
    <property type="match status" value="1"/>
</dbReference>
<keyword evidence="5" id="KW-0206">Cytoskeleton</keyword>
<name>A0A022R6W6_ERYGU</name>
<dbReference type="AlphaFoldDB" id="A0A022R6W6"/>
<feature type="compositionally biased region" description="Low complexity" evidence="6">
    <location>
        <begin position="53"/>
        <end position="64"/>
    </location>
</feature>
<evidence type="ECO:0000256" key="1">
    <source>
        <dbReference type="ARBA" id="ARBA00004245"/>
    </source>
</evidence>
<reference evidence="8 9" key="1">
    <citation type="journal article" date="2013" name="Proc. Natl. Acad. Sci. U.S.A.">
        <title>Fine-scale variation in meiotic recombination in Mimulus inferred from population shotgun sequencing.</title>
        <authorList>
            <person name="Hellsten U."/>
            <person name="Wright K.M."/>
            <person name="Jenkins J."/>
            <person name="Shu S."/>
            <person name="Yuan Y."/>
            <person name="Wessler S.R."/>
            <person name="Schmutz J."/>
            <person name="Willis J.H."/>
            <person name="Rokhsar D.S."/>
        </authorList>
    </citation>
    <scope>NUCLEOTIDE SEQUENCE [LARGE SCALE GENOMIC DNA]</scope>
    <source>
        <strain evidence="9">cv. DUN x IM62</strain>
    </source>
</reference>
<dbReference type="eggNOG" id="ENOG502QWA1">
    <property type="taxonomic scope" value="Eukaryota"/>
</dbReference>
<dbReference type="GO" id="GO:0005819">
    <property type="term" value="C:spindle"/>
    <property type="evidence" value="ECO:0007669"/>
    <property type="project" value="InterPro"/>
</dbReference>
<dbReference type="Pfam" id="PF06886">
    <property type="entry name" value="TPX2"/>
    <property type="match status" value="1"/>
</dbReference>
<feature type="region of interest" description="Disordered" evidence="6">
    <location>
        <begin position="428"/>
        <end position="457"/>
    </location>
</feature>
<dbReference type="GO" id="GO:0005880">
    <property type="term" value="C:nuclear microtubule"/>
    <property type="evidence" value="ECO:0000318"/>
    <property type="project" value="GO_Central"/>
</dbReference>
<evidence type="ECO:0000259" key="7">
    <source>
        <dbReference type="Pfam" id="PF06886"/>
    </source>
</evidence>
<feature type="domain" description="TPX2 C-terminal" evidence="7">
    <location>
        <begin position="371"/>
        <end position="445"/>
    </location>
</feature>
<dbReference type="EMBL" id="KI630674">
    <property type="protein sequence ID" value="EYU34610.1"/>
    <property type="molecule type" value="Genomic_DNA"/>
</dbReference>
<evidence type="ECO:0000256" key="6">
    <source>
        <dbReference type="SAM" id="MobiDB-lite"/>
    </source>
</evidence>
<dbReference type="PANTHER" id="PTHR14326:SF58">
    <property type="entry name" value="TPX2 (TARGETING PROTEIN FOR XKLP2) PROTEIN FAMILY"/>
    <property type="match status" value="1"/>
</dbReference>
<evidence type="ECO:0000313" key="9">
    <source>
        <dbReference type="Proteomes" id="UP000030748"/>
    </source>
</evidence>
<feature type="region of interest" description="Disordered" evidence="6">
    <location>
        <begin position="1"/>
        <end position="81"/>
    </location>
</feature>